<sequence length="325" mass="35195">MDQPAPSPSSSLSIAESPPDATTTAPSPTSERKFKPKSKMSSLETVPESDPRTQSQHASSQMDASKSTSSDKERPSTKRSQYFHDALHDRSGENLAAEVVRGEALVYAEVKTNPEKPQIESEHHLLTALSNHLAARYNRYPSSVVISLHHGQCLLFGGSMDPAYTLTITALASEVQPATNKRNAAVLQKHLEAVLRVPPARGMVRFIPVAEECLAWGSKTVAGRISEAVAGDGDGERERNKVQERRRLKALSLKRTSPTSNTASNTQPQGLAQQAKNSSVNSTARVEPADVVGGEESIKVVRKKKSIIHTLFRTSRAEDEDPSGS</sequence>
<dbReference type="InterPro" id="IPR001398">
    <property type="entry name" value="Macrophage_inhib_fac"/>
</dbReference>
<comment type="caution">
    <text evidence="14">The sequence shown here is derived from an EMBL/GenBank/DDBJ whole genome shotgun (WGS) entry which is preliminary data.</text>
</comment>
<dbReference type="OrthoDB" id="255819at2759"/>
<organism evidence="14 15">
    <name type="scientific">Trichoderma harzianum</name>
    <name type="common">Hypocrea lixii</name>
    <dbReference type="NCBI Taxonomy" id="5544"/>
    <lineage>
        <taxon>Eukaryota</taxon>
        <taxon>Fungi</taxon>
        <taxon>Dikarya</taxon>
        <taxon>Ascomycota</taxon>
        <taxon>Pezizomycotina</taxon>
        <taxon>Sordariomycetes</taxon>
        <taxon>Hypocreomycetidae</taxon>
        <taxon>Hypocreales</taxon>
        <taxon>Hypocreaceae</taxon>
        <taxon>Trichoderma</taxon>
    </lineage>
</organism>
<feature type="region of interest" description="Disordered" evidence="13">
    <location>
        <begin position="1"/>
        <end position="79"/>
    </location>
</feature>
<evidence type="ECO:0000256" key="8">
    <source>
        <dbReference type="ARBA" id="ARBA00038932"/>
    </source>
</evidence>
<evidence type="ECO:0000313" key="15">
    <source>
        <dbReference type="Proteomes" id="UP000034112"/>
    </source>
</evidence>
<dbReference type="OMA" id="KRSQYFH"/>
<feature type="region of interest" description="Disordered" evidence="13">
    <location>
        <begin position="252"/>
        <end position="294"/>
    </location>
</feature>
<evidence type="ECO:0000256" key="7">
    <source>
        <dbReference type="ARBA" id="ARBA00036823"/>
    </source>
</evidence>
<keyword evidence="5" id="KW-0413">Isomerase</keyword>
<evidence type="ECO:0000256" key="9">
    <source>
        <dbReference type="ARBA" id="ARBA00039086"/>
    </source>
</evidence>
<dbReference type="EC" id="5.3.3.12" evidence="8"/>
<evidence type="ECO:0000256" key="13">
    <source>
        <dbReference type="SAM" id="MobiDB-lite"/>
    </source>
</evidence>
<dbReference type="SUPFAM" id="SSF55331">
    <property type="entry name" value="Tautomerase/MIF"/>
    <property type="match status" value="1"/>
</dbReference>
<evidence type="ECO:0000256" key="11">
    <source>
        <dbReference type="ARBA" id="ARBA00041912"/>
    </source>
</evidence>
<dbReference type="InterPro" id="IPR014347">
    <property type="entry name" value="Tautomerase/MIF_sf"/>
</dbReference>
<feature type="compositionally biased region" description="Low complexity" evidence="13">
    <location>
        <begin position="8"/>
        <end position="29"/>
    </location>
</feature>
<keyword evidence="3" id="KW-0202">Cytokine</keyword>
<evidence type="ECO:0000256" key="1">
    <source>
        <dbReference type="ARBA" id="ARBA00004613"/>
    </source>
</evidence>
<evidence type="ECO:0000256" key="4">
    <source>
        <dbReference type="ARBA" id="ARBA00022525"/>
    </source>
</evidence>
<dbReference type="GO" id="GO:0005576">
    <property type="term" value="C:extracellular region"/>
    <property type="evidence" value="ECO:0007669"/>
    <property type="project" value="UniProtKB-SubCell"/>
</dbReference>
<reference evidence="15" key="1">
    <citation type="journal article" date="2015" name="Genome Announc.">
        <title>Draft whole-genome sequence of the biocontrol agent Trichoderma harzianum T6776.</title>
        <authorList>
            <person name="Baroncelli R."/>
            <person name="Piaggeschi G."/>
            <person name="Fiorini L."/>
            <person name="Bertolini E."/>
            <person name="Zapparata A."/>
            <person name="Pe M.E."/>
            <person name="Sarrocco S."/>
            <person name="Vannacci G."/>
        </authorList>
    </citation>
    <scope>NUCLEOTIDE SEQUENCE [LARGE SCALE GENOMIC DNA]</scope>
    <source>
        <strain evidence="15">T6776</strain>
    </source>
</reference>
<evidence type="ECO:0000256" key="5">
    <source>
        <dbReference type="ARBA" id="ARBA00023235"/>
    </source>
</evidence>
<feature type="compositionally biased region" description="Polar residues" evidence="13">
    <location>
        <begin position="254"/>
        <end position="284"/>
    </location>
</feature>
<dbReference type="GO" id="GO:0004167">
    <property type="term" value="F:dopachrome isomerase activity"/>
    <property type="evidence" value="ECO:0007669"/>
    <property type="project" value="UniProtKB-EC"/>
</dbReference>
<dbReference type="GO" id="GO:0050178">
    <property type="term" value="F:phenylpyruvate tautomerase activity"/>
    <property type="evidence" value="ECO:0007669"/>
    <property type="project" value="UniProtKB-EC"/>
</dbReference>
<gene>
    <name evidence="14" type="ORF">THAR02_09893</name>
</gene>
<evidence type="ECO:0000313" key="14">
    <source>
        <dbReference type="EMBL" id="KKO98006.1"/>
    </source>
</evidence>
<dbReference type="PANTHER" id="PTHR11954:SF6">
    <property type="entry name" value="MACROPHAGE MIGRATION INHIBITORY FACTOR"/>
    <property type="match status" value="1"/>
</dbReference>
<comment type="subcellular location">
    <subcellularLocation>
        <location evidence="1">Secreted</location>
    </subcellularLocation>
</comment>
<feature type="compositionally biased region" description="Polar residues" evidence="13">
    <location>
        <begin position="52"/>
        <end position="68"/>
    </location>
</feature>
<evidence type="ECO:0000256" key="2">
    <source>
        <dbReference type="ARBA" id="ARBA00005851"/>
    </source>
</evidence>
<dbReference type="Pfam" id="PF01187">
    <property type="entry name" value="MIF"/>
    <property type="match status" value="1"/>
</dbReference>
<comment type="catalytic activity">
    <reaction evidence="6">
        <text>3-phenylpyruvate = enol-phenylpyruvate</text>
        <dbReference type="Rhea" id="RHEA:17097"/>
        <dbReference type="ChEBI" id="CHEBI:16815"/>
        <dbReference type="ChEBI" id="CHEBI:18005"/>
        <dbReference type="EC" id="5.3.2.1"/>
    </reaction>
</comment>
<dbReference type="EMBL" id="JOKZ01000475">
    <property type="protein sequence ID" value="KKO98006.1"/>
    <property type="molecule type" value="Genomic_DNA"/>
</dbReference>
<keyword evidence="4" id="KW-0964">Secreted</keyword>
<comment type="similarity">
    <text evidence="2">Belongs to the MIF family.</text>
</comment>
<dbReference type="PANTHER" id="PTHR11954">
    <property type="entry name" value="D-DOPACHROME DECARBOXYLASE"/>
    <property type="match status" value="1"/>
</dbReference>
<name>A0A0F9ZBZ6_TRIHA</name>
<protein>
    <recommendedName>
        <fullName evidence="12">L-dopachrome isomerase</fullName>
        <ecNumber evidence="9">5.3.2.1</ecNumber>
        <ecNumber evidence="8">5.3.3.12</ecNumber>
    </recommendedName>
    <alternativeName>
        <fullName evidence="10">L-dopachrome tautomerase</fullName>
    </alternativeName>
    <alternativeName>
        <fullName evidence="11">Phenylpyruvate tautomerase</fullName>
    </alternativeName>
</protein>
<comment type="catalytic activity">
    <reaction evidence="7">
        <text>L-dopachrome = 5,6-dihydroxyindole-2-carboxylate</text>
        <dbReference type="Rhea" id="RHEA:13041"/>
        <dbReference type="ChEBI" id="CHEBI:16875"/>
        <dbReference type="ChEBI" id="CHEBI:57509"/>
        <dbReference type="EC" id="5.3.3.12"/>
    </reaction>
</comment>
<accession>A0A0F9ZBZ6</accession>
<evidence type="ECO:0000256" key="6">
    <source>
        <dbReference type="ARBA" id="ARBA00036735"/>
    </source>
</evidence>
<proteinExistence type="inferred from homology"/>
<evidence type="ECO:0000256" key="3">
    <source>
        <dbReference type="ARBA" id="ARBA00022514"/>
    </source>
</evidence>
<dbReference type="Gene3D" id="3.30.429.10">
    <property type="entry name" value="Macrophage Migration Inhibitory Factor"/>
    <property type="match status" value="1"/>
</dbReference>
<evidence type="ECO:0000256" key="12">
    <source>
        <dbReference type="ARBA" id="ARBA00042730"/>
    </source>
</evidence>
<dbReference type="AlphaFoldDB" id="A0A0F9ZBZ6"/>
<dbReference type="Proteomes" id="UP000034112">
    <property type="component" value="Unassembled WGS sequence"/>
</dbReference>
<dbReference type="EC" id="5.3.2.1" evidence="9"/>
<evidence type="ECO:0000256" key="10">
    <source>
        <dbReference type="ARBA" id="ARBA00041631"/>
    </source>
</evidence>